<reference evidence="4" key="1">
    <citation type="submission" date="2015-11" db="EMBL/GenBank/DDBJ databases">
        <title>Complete genome sequence of a polyethylene-glycol degrader Sphingopyxis macrogoltabida 203N (NBRC 111659).</title>
        <authorList>
            <person name="Yoshiyuki O."/>
            <person name="Shouta N."/>
            <person name="Nagata Y."/>
            <person name="Numata M."/>
            <person name="Tsuchikane K."/>
            <person name="Hosoyama A."/>
            <person name="Yamazoe A."/>
            <person name="Tsuda M."/>
            <person name="Fujita N."/>
            <person name="Kawai F."/>
        </authorList>
    </citation>
    <scope>NUCLEOTIDE SEQUENCE [LARGE SCALE GENOMIC DNA]</scope>
    <source>
        <strain evidence="4">203N</strain>
    </source>
</reference>
<dbReference type="Gene3D" id="3.20.20.140">
    <property type="entry name" value="Metal-dependent hydrolases"/>
    <property type="match status" value="1"/>
</dbReference>
<evidence type="ECO:0000259" key="2">
    <source>
        <dbReference type="Pfam" id="PF01979"/>
    </source>
</evidence>
<dbReference type="Proteomes" id="UP000076088">
    <property type="component" value="Chromosome"/>
</dbReference>
<dbReference type="RefSeq" id="WP_054730710.1">
    <property type="nucleotide sequence ID" value="NZ_CP009429.1"/>
</dbReference>
<sequence length="439" mass="46333">MLGKMRFACSAAIAVTALLAMPASARDLVIHAGRLIDGVTALEKGPASISIRDDRIVKIESGFVTPPGFEVIDLSGSTVLPGLIDCHVHLGMALPGVTNAMGSAFTQNDIDRGFSAAVNARAMLLQGFTSVRDVGGGDATVSLRKAIDAGLMPGPRLWVALEPLGPTAGHGDYRTGLDRAFSNPVWTNGIVDSPDEARLRVREHYRRGATAIKLMPSGGIGSAGDDPTHQTMTDAEIAEAVRTAHSLGMKVAAHAYPPAAIKSAVAAGVDSIEHGSFADAETYRLMKDRGTYLVPTLSVFDVYYKAAVEHPEKLRPGTVEKELANDLLPKKQFPYAVKAGVRIAYGTDLGQGDHAMEFPLMVDNGLGAGEAILSATKNAADLLGDSDNVGSIQAGRFADIIAVESSPIADIRVMQKVHFVMKGGIVYKRDGRPVVLDQD</sequence>
<feature type="signal peptide" evidence="1">
    <location>
        <begin position="1"/>
        <end position="25"/>
    </location>
</feature>
<evidence type="ECO:0000313" key="3">
    <source>
        <dbReference type="EMBL" id="AMU90970.1"/>
    </source>
</evidence>
<dbReference type="GO" id="GO:0016810">
    <property type="term" value="F:hydrolase activity, acting on carbon-nitrogen (but not peptide) bonds"/>
    <property type="evidence" value="ECO:0007669"/>
    <property type="project" value="InterPro"/>
</dbReference>
<dbReference type="InterPro" id="IPR051781">
    <property type="entry name" value="Metallo-dep_Hydrolase"/>
</dbReference>
<dbReference type="InterPro" id="IPR032466">
    <property type="entry name" value="Metal_Hydrolase"/>
</dbReference>
<organism evidence="3 4">
    <name type="scientific">Sphingopyxis macrogoltabida</name>
    <name type="common">Sphingomonas macrogoltabidus</name>
    <dbReference type="NCBI Taxonomy" id="33050"/>
    <lineage>
        <taxon>Bacteria</taxon>
        <taxon>Pseudomonadati</taxon>
        <taxon>Pseudomonadota</taxon>
        <taxon>Alphaproteobacteria</taxon>
        <taxon>Sphingomonadales</taxon>
        <taxon>Sphingomonadaceae</taxon>
        <taxon>Sphingopyxis</taxon>
    </lineage>
</organism>
<dbReference type="PANTHER" id="PTHR43135">
    <property type="entry name" value="ALPHA-D-RIBOSE 1-METHYLPHOSPHONATE 5-TRIPHOSPHATE DIPHOSPHATASE"/>
    <property type="match status" value="1"/>
</dbReference>
<dbReference type="PANTHER" id="PTHR43135:SF3">
    <property type="entry name" value="ALPHA-D-RIBOSE 1-METHYLPHOSPHONATE 5-TRIPHOSPHATE DIPHOSPHATASE"/>
    <property type="match status" value="1"/>
</dbReference>
<name>A0AAC9AWE9_SPHMC</name>
<dbReference type="InterPro" id="IPR057744">
    <property type="entry name" value="OTAase-like"/>
</dbReference>
<feature type="chain" id="PRO_5041903626" evidence="1">
    <location>
        <begin position="26"/>
        <end position="439"/>
    </location>
</feature>
<dbReference type="KEGG" id="smaz:LH19_17735"/>
<dbReference type="SUPFAM" id="SSF51556">
    <property type="entry name" value="Metallo-dependent hydrolases"/>
    <property type="match status" value="1"/>
</dbReference>
<dbReference type="CDD" id="cd01299">
    <property type="entry name" value="Met_dep_hydrolase_A"/>
    <property type="match status" value="1"/>
</dbReference>
<accession>A0AAC9AWE9</accession>
<proteinExistence type="predicted"/>
<reference evidence="3 4" key="2">
    <citation type="journal article" date="2016" name="Genome Announc.">
        <title>Complete Genome Sequence of Sphingopyxis macrogoltabida Strain 203N (NBRC 111659), a Polyethylene Glycol Degrader.</title>
        <authorList>
            <person name="Ohtsubo Y."/>
            <person name="Nonoyama S."/>
            <person name="Nagata Y."/>
            <person name="Numata M."/>
            <person name="Tsuchikane K."/>
            <person name="Hosoyama A."/>
            <person name="Yamazoe A."/>
            <person name="Tsuda M."/>
            <person name="Fujita N."/>
            <person name="Kawai F."/>
        </authorList>
    </citation>
    <scope>NUCLEOTIDE SEQUENCE [LARGE SCALE GENOMIC DNA]</scope>
    <source>
        <strain evidence="3 4">203N</strain>
    </source>
</reference>
<dbReference type="InterPro" id="IPR006680">
    <property type="entry name" value="Amidohydro-rel"/>
</dbReference>
<gene>
    <name evidence="3" type="ORF">ATM17_18300</name>
</gene>
<dbReference type="EMBL" id="CP013344">
    <property type="protein sequence ID" value="AMU90970.1"/>
    <property type="molecule type" value="Genomic_DNA"/>
</dbReference>
<keyword evidence="1" id="KW-0732">Signal</keyword>
<evidence type="ECO:0000256" key="1">
    <source>
        <dbReference type="SAM" id="SignalP"/>
    </source>
</evidence>
<keyword evidence="4" id="KW-1185">Reference proteome</keyword>
<dbReference type="Pfam" id="PF01979">
    <property type="entry name" value="Amidohydro_1"/>
    <property type="match status" value="1"/>
</dbReference>
<dbReference type="AlphaFoldDB" id="A0AAC9AWE9"/>
<feature type="domain" description="Amidohydrolase-related" evidence="2">
    <location>
        <begin position="78"/>
        <end position="425"/>
    </location>
</feature>
<dbReference type="InterPro" id="IPR011059">
    <property type="entry name" value="Metal-dep_hydrolase_composite"/>
</dbReference>
<dbReference type="Gene3D" id="2.30.40.10">
    <property type="entry name" value="Urease, subunit C, domain 1"/>
    <property type="match status" value="1"/>
</dbReference>
<protein>
    <submittedName>
        <fullName evidence="3">Amidohydrolase</fullName>
    </submittedName>
</protein>
<dbReference type="SUPFAM" id="SSF51338">
    <property type="entry name" value="Composite domain of metallo-dependent hydrolases"/>
    <property type="match status" value="1"/>
</dbReference>
<evidence type="ECO:0000313" key="4">
    <source>
        <dbReference type="Proteomes" id="UP000076088"/>
    </source>
</evidence>